<protein>
    <submittedName>
        <fullName evidence="2">Uncharacterized protein</fullName>
    </submittedName>
</protein>
<dbReference type="EMBL" id="CCYD01002457">
    <property type="protein sequence ID" value="CEG47326.1"/>
    <property type="molecule type" value="Genomic_DNA"/>
</dbReference>
<feature type="compositionally biased region" description="Polar residues" evidence="1">
    <location>
        <begin position="8"/>
        <end position="22"/>
    </location>
</feature>
<evidence type="ECO:0000256" key="1">
    <source>
        <dbReference type="SAM" id="MobiDB-lite"/>
    </source>
</evidence>
<dbReference type="GeneID" id="36399034"/>
<feature type="region of interest" description="Disordered" evidence="1">
    <location>
        <begin position="1"/>
        <end position="24"/>
    </location>
</feature>
<name>A0A0P1AXY2_PLAHL</name>
<dbReference type="AlphaFoldDB" id="A0A0P1AXY2"/>
<proteinExistence type="predicted"/>
<dbReference type="RefSeq" id="XP_024583695.1">
    <property type="nucleotide sequence ID" value="XM_024718281.1"/>
</dbReference>
<accession>A0A0P1AXY2</accession>
<evidence type="ECO:0000313" key="2">
    <source>
        <dbReference type="EMBL" id="CEG47326.1"/>
    </source>
</evidence>
<sequence length="116" mass="13457">MFSELGDSHSTSVQEPNKSHTAPQILEQRIANQLINWTTSYRDRFGNGCVNVISSIEFAKVDNTIEGKQGKSERLRLRSHYARLRTHRFRTLGPCWPLHRTRMKLCRSNTEMIILS</sequence>
<dbReference type="Proteomes" id="UP000054928">
    <property type="component" value="Unassembled WGS sequence"/>
</dbReference>
<organism evidence="2 3">
    <name type="scientific">Plasmopara halstedii</name>
    <name type="common">Downy mildew of sunflower</name>
    <dbReference type="NCBI Taxonomy" id="4781"/>
    <lineage>
        <taxon>Eukaryota</taxon>
        <taxon>Sar</taxon>
        <taxon>Stramenopiles</taxon>
        <taxon>Oomycota</taxon>
        <taxon>Peronosporomycetes</taxon>
        <taxon>Peronosporales</taxon>
        <taxon>Peronosporaceae</taxon>
        <taxon>Plasmopara</taxon>
    </lineage>
</organism>
<reference evidence="3" key="1">
    <citation type="submission" date="2014-09" db="EMBL/GenBank/DDBJ databases">
        <authorList>
            <person name="Sharma Rahul"/>
            <person name="Thines Marco"/>
        </authorList>
    </citation>
    <scope>NUCLEOTIDE SEQUENCE [LARGE SCALE GENOMIC DNA]</scope>
</reference>
<evidence type="ECO:0000313" key="3">
    <source>
        <dbReference type="Proteomes" id="UP000054928"/>
    </source>
</evidence>
<keyword evidence="3" id="KW-1185">Reference proteome</keyword>